<comment type="similarity">
    <text evidence="1">Belongs to the 'phage' integrase family.</text>
</comment>
<name>A0AA46WWE5_RHORH</name>
<dbReference type="InterPro" id="IPR011010">
    <property type="entry name" value="DNA_brk_join_enz"/>
</dbReference>
<proteinExistence type="inferred from homology"/>
<accession>A0AA46WWE5</accession>
<dbReference type="Gene3D" id="1.10.443.10">
    <property type="entry name" value="Intergrase catalytic core"/>
    <property type="match status" value="1"/>
</dbReference>
<evidence type="ECO:0000256" key="3">
    <source>
        <dbReference type="ARBA" id="ARBA00023172"/>
    </source>
</evidence>
<dbReference type="GO" id="GO:0015074">
    <property type="term" value="P:DNA integration"/>
    <property type="evidence" value="ECO:0007669"/>
    <property type="project" value="InterPro"/>
</dbReference>
<organism evidence="5 6">
    <name type="scientific">Rhodococcus rhodochrous</name>
    <dbReference type="NCBI Taxonomy" id="1829"/>
    <lineage>
        <taxon>Bacteria</taxon>
        <taxon>Bacillati</taxon>
        <taxon>Actinomycetota</taxon>
        <taxon>Actinomycetes</taxon>
        <taxon>Mycobacteriales</taxon>
        <taxon>Nocardiaceae</taxon>
        <taxon>Rhodococcus</taxon>
    </lineage>
</organism>
<dbReference type="EMBL" id="CP083974">
    <property type="protein sequence ID" value="UZF45664.1"/>
    <property type="molecule type" value="Genomic_DNA"/>
</dbReference>
<dbReference type="PROSITE" id="PS51898">
    <property type="entry name" value="TYR_RECOMBINASE"/>
    <property type="match status" value="1"/>
</dbReference>
<keyword evidence="2" id="KW-0238">DNA-binding</keyword>
<dbReference type="AlphaFoldDB" id="A0AA46WWE5"/>
<evidence type="ECO:0000256" key="2">
    <source>
        <dbReference type="ARBA" id="ARBA00023125"/>
    </source>
</evidence>
<evidence type="ECO:0000313" key="5">
    <source>
        <dbReference type="EMBL" id="UZF45664.1"/>
    </source>
</evidence>
<dbReference type="Proteomes" id="UP001162740">
    <property type="component" value="Chromosome"/>
</dbReference>
<reference evidence="5 6" key="1">
    <citation type="journal article" date="2021" name="Front. Microbiol.">
        <title>Bacterial Transformation of Aromatic Monomers in Softwood Black Liquor.</title>
        <authorList>
            <person name="Navas L.E."/>
            <person name="Dexter G."/>
            <person name="Liu J."/>
            <person name="Levy-Booth D."/>
            <person name="Cho M."/>
            <person name="Jang S.K."/>
            <person name="Mansfield S.D."/>
            <person name="Renneckar S."/>
            <person name="Mohn W.W."/>
            <person name="Eltis L.D."/>
        </authorList>
    </citation>
    <scope>NUCLEOTIDE SEQUENCE [LARGE SCALE GENOMIC DNA]</scope>
    <source>
        <strain evidence="5 6">GD02</strain>
    </source>
</reference>
<evidence type="ECO:0000256" key="1">
    <source>
        <dbReference type="ARBA" id="ARBA00008857"/>
    </source>
</evidence>
<dbReference type="Pfam" id="PF00589">
    <property type="entry name" value="Phage_integrase"/>
    <property type="match status" value="1"/>
</dbReference>
<gene>
    <name evidence="5" type="ORF">KUM34_002920</name>
</gene>
<dbReference type="InterPro" id="IPR013762">
    <property type="entry name" value="Integrase-like_cat_sf"/>
</dbReference>
<evidence type="ECO:0000313" key="6">
    <source>
        <dbReference type="Proteomes" id="UP001162740"/>
    </source>
</evidence>
<keyword evidence="3" id="KW-0233">DNA recombination</keyword>
<dbReference type="GO" id="GO:0006310">
    <property type="term" value="P:DNA recombination"/>
    <property type="evidence" value="ECO:0007669"/>
    <property type="project" value="UniProtKB-KW"/>
</dbReference>
<dbReference type="CDD" id="cd00397">
    <property type="entry name" value="DNA_BRE_C"/>
    <property type="match status" value="1"/>
</dbReference>
<evidence type="ECO:0000259" key="4">
    <source>
        <dbReference type="PROSITE" id="PS51898"/>
    </source>
</evidence>
<dbReference type="InterPro" id="IPR050090">
    <property type="entry name" value="Tyrosine_recombinase_XerCD"/>
</dbReference>
<dbReference type="RefSeq" id="WP_229582198.1">
    <property type="nucleotide sequence ID" value="NZ_CP083974.1"/>
</dbReference>
<dbReference type="InterPro" id="IPR002104">
    <property type="entry name" value="Integrase_catalytic"/>
</dbReference>
<dbReference type="SUPFAM" id="SSF56349">
    <property type="entry name" value="DNA breaking-rejoining enzymes"/>
    <property type="match status" value="1"/>
</dbReference>
<dbReference type="PANTHER" id="PTHR30349:SF41">
    <property type="entry name" value="INTEGRASE_RECOMBINASE PROTEIN MJ0367-RELATED"/>
    <property type="match status" value="1"/>
</dbReference>
<dbReference type="GO" id="GO:0003677">
    <property type="term" value="F:DNA binding"/>
    <property type="evidence" value="ECO:0007669"/>
    <property type="project" value="UniProtKB-KW"/>
</dbReference>
<protein>
    <submittedName>
        <fullName evidence="5">Site-specific integrase</fullName>
    </submittedName>
</protein>
<dbReference type="PANTHER" id="PTHR30349">
    <property type="entry name" value="PHAGE INTEGRASE-RELATED"/>
    <property type="match status" value="1"/>
</dbReference>
<feature type="domain" description="Tyr recombinase" evidence="4">
    <location>
        <begin position="148"/>
        <end position="358"/>
    </location>
</feature>
<sequence>MADTADRPGVAHLVLAPGVAHLDPETAVFGAMLDGWAMQQGARFLQPATIEQRRALLRRLAEFTNDYPWNWQCADLEEFIANCRRGTKPIVVSTARIYEITLRQFLTYVTDPRYGWPQQCRERFGVAPRQLLHEENSIVHVTEHEGDPRRRPLTYDEIQALFDAADARVEQIRAHHRKGAAAAMRDAALIKSVYAFGIRRREAWGLDLADLRHNPKAPQFGRFGALFVRWGKSSRGSPPKRRTVLTVPEMDWIVPVLEQWCSEVRPRFGATSHPAVWVTERADRMSLRRINEAFTAARDAAGLEPSLDLHCLRHSYITHLVEFDYPEKFVSAQVGHSFAASTAIYTGVSDEYRNRLLQRSLAKLPDLWGQT</sequence>